<dbReference type="GO" id="GO:0005536">
    <property type="term" value="F:D-glucose binding"/>
    <property type="evidence" value="ECO:0007669"/>
    <property type="project" value="InterPro"/>
</dbReference>
<dbReference type="InterPro" id="IPR022672">
    <property type="entry name" value="Hexokinase_N"/>
</dbReference>
<name>A0A087VBK8_BALRE</name>
<dbReference type="GO" id="GO:0001678">
    <property type="term" value="P:intracellular glucose homeostasis"/>
    <property type="evidence" value="ECO:0007669"/>
    <property type="project" value="InterPro"/>
</dbReference>
<dbReference type="Proteomes" id="UP000053309">
    <property type="component" value="Unassembled WGS sequence"/>
</dbReference>
<dbReference type="EC" id="2.7.1.-" evidence="4"/>
<comment type="catalytic activity">
    <reaction evidence="2">
        <text>a D-hexose + ATP = a D-hexose 6-phosphate + ADP + H(+)</text>
        <dbReference type="Rhea" id="RHEA:22740"/>
        <dbReference type="ChEBI" id="CHEBI:4194"/>
        <dbReference type="ChEBI" id="CHEBI:15378"/>
        <dbReference type="ChEBI" id="CHEBI:30616"/>
        <dbReference type="ChEBI" id="CHEBI:229467"/>
        <dbReference type="ChEBI" id="CHEBI:456216"/>
        <dbReference type="EC" id="2.7.1.1"/>
    </reaction>
    <physiologicalReaction direction="left-to-right" evidence="2">
        <dbReference type="Rhea" id="RHEA:22741"/>
    </physiologicalReaction>
</comment>
<dbReference type="GO" id="GO:0005524">
    <property type="term" value="F:ATP binding"/>
    <property type="evidence" value="ECO:0007669"/>
    <property type="project" value="UniProtKB-UniRule"/>
</dbReference>
<evidence type="ECO:0000313" key="7">
    <source>
        <dbReference type="Proteomes" id="UP000053309"/>
    </source>
</evidence>
<dbReference type="Gene3D" id="3.40.367.20">
    <property type="match status" value="2"/>
</dbReference>
<evidence type="ECO:0000313" key="6">
    <source>
        <dbReference type="EMBL" id="KFO10000.1"/>
    </source>
</evidence>
<comment type="catalytic activity">
    <reaction evidence="3">
        <text>D-glucose + ATP = D-glucose 6-phosphate + ADP + H(+)</text>
        <dbReference type="Rhea" id="RHEA:17825"/>
        <dbReference type="ChEBI" id="CHEBI:4167"/>
        <dbReference type="ChEBI" id="CHEBI:15378"/>
        <dbReference type="ChEBI" id="CHEBI:30616"/>
        <dbReference type="ChEBI" id="CHEBI:61548"/>
        <dbReference type="ChEBI" id="CHEBI:456216"/>
        <dbReference type="EC" id="2.7.1.1"/>
    </reaction>
    <physiologicalReaction direction="left-to-right" evidence="3">
        <dbReference type="Rhea" id="RHEA:17826"/>
    </physiologicalReaction>
</comment>
<dbReference type="GO" id="GO:0006096">
    <property type="term" value="P:glycolytic process"/>
    <property type="evidence" value="ECO:0007669"/>
    <property type="project" value="UniProtKB-UniPathway"/>
</dbReference>
<dbReference type="AlphaFoldDB" id="A0A087VBK8"/>
<evidence type="ECO:0000256" key="1">
    <source>
        <dbReference type="ARBA" id="ARBA00005028"/>
    </source>
</evidence>
<keyword evidence="4 6" id="KW-0418">Kinase</keyword>
<dbReference type="SUPFAM" id="SSF53067">
    <property type="entry name" value="Actin-like ATPase domain"/>
    <property type="match status" value="2"/>
</dbReference>
<accession>A0A087VBK8</accession>
<dbReference type="GO" id="GO:0005829">
    <property type="term" value="C:cytosol"/>
    <property type="evidence" value="ECO:0007669"/>
    <property type="project" value="TreeGrafter"/>
</dbReference>
<reference evidence="6 7" key="1">
    <citation type="submission" date="2014-04" db="EMBL/GenBank/DDBJ databases">
        <title>Genome evolution of avian class.</title>
        <authorList>
            <person name="Zhang G."/>
            <person name="Li C."/>
        </authorList>
    </citation>
    <scope>NUCLEOTIDE SEQUENCE [LARGE SCALE GENOMIC DNA]</scope>
    <source>
        <strain evidence="6">BGI_N312</strain>
    </source>
</reference>
<dbReference type="UniPathway" id="UPA00242"/>
<feature type="non-terminal residue" evidence="6">
    <location>
        <position position="1"/>
    </location>
</feature>
<dbReference type="UniPathway" id="UPA00109">
    <property type="reaction ID" value="UER00180"/>
</dbReference>
<dbReference type="Pfam" id="PF00349">
    <property type="entry name" value="Hexokinase_1"/>
    <property type="match status" value="1"/>
</dbReference>
<proteinExistence type="inferred from homology"/>
<comment type="similarity">
    <text evidence="4">Belongs to the hexokinase family.</text>
</comment>
<dbReference type="EMBL" id="KL487171">
    <property type="protein sequence ID" value="KFO10000.1"/>
    <property type="molecule type" value="Genomic_DNA"/>
</dbReference>
<dbReference type="PANTHER" id="PTHR19443:SF1">
    <property type="entry name" value="HEXOKINASE-3"/>
    <property type="match status" value="1"/>
</dbReference>
<dbReference type="PROSITE" id="PS51748">
    <property type="entry name" value="HEXOKINASE_2"/>
    <property type="match status" value="1"/>
</dbReference>
<evidence type="ECO:0000256" key="3">
    <source>
        <dbReference type="ARBA" id="ARBA00048160"/>
    </source>
</evidence>
<dbReference type="Gene3D" id="3.30.420.40">
    <property type="match status" value="1"/>
</dbReference>
<keyword evidence="4" id="KW-0547">Nucleotide-binding</keyword>
<keyword evidence="4" id="KW-0324">Glycolysis</keyword>
<keyword evidence="7" id="KW-1185">Reference proteome</keyword>
<feature type="non-terminal residue" evidence="6">
    <location>
        <position position="142"/>
    </location>
</feature>
<dbReference type="GO" id="GO:0006006">
    <property type="term" value="P:glucose metabolic process"/>
    <property type="evidence" value="ECO:0007669"/>
    <property type="project" value="TreeGrafter"/>
</dbReference>
<evidence type="ECO:0000256" key="4">
    <source>
        <dbReference type="RuleBase" id="RU362007"/>
    </source>
</evidence>
<dbReference type="InterPro" id="IPR043129">
    <property type="entry name" value="ATPase_NBD"/>
</dbReference>
<dbReference type="GO" id="GO:0008865">
    <property type="term" value="F:fructokinase activity"/>
    <property type="evidence" value="ECO:0007669"/>
    <property type="project" value="TreeGrafter"/>
</dbReference>
<dbReference type="PANTHER" id="PTHR19443">
    <property type="entry name" value="HEXOKINASE"/>
    <property type="match status" value="1"/>
</dbReference>
<dbReference type="GO" id="GO:0004340">
    <property type="term" value="F:glucokinase activity"/>
    <property type="evidence" value="ECO:0007669"/>
    <property type="project" value="TreeGrafter"/>
</dbReference>
<protein>
    <recommendedName>
        <fullName evidence="4">Phosphotransferase</fullName>
        <ecNumber evidence="4">2.7.1.-</ecNumber>
    </recommendedName>
</protein>
<comment type="pathway">
    <text evidence="1">Carbohydrate metabolism; hexose metabolism.</text>
</comment>
<feature type="domain" description="Hexokinase N-terminal" evidence="5">
    <location>
        <begin position="66"/>
        <end position="141"/>
    </location>
</feature>
<gene>
    <name evidence="6" type="ORF">N312_02762</name>
</gene>
<dbReference type="GO" id="GO:0005739">
    <property type="term" value="C:mitochondrion"/>
    <property type="evidence" value="ECO:0007669"/>
    <property type="project" value="TreeGrafter"/>
</dbReference>
<keyword evidence="4" id="KW-0808">Transferase</keyword>
<organism evidence="6 7">
    <name type="scientific">Balearica regulorum gibbericeps</name>
    <name type="common">East African grey crowned-crane</name>
    <dbReference type="NCBI Taxonomy" id="100784"/>
    <lineage>
        <taxon>Eukaryota</taxon>
        <taxon>Metazoa</taxon>
        <taxon>Chordata</taxon>
        <taxon>Craniata</taxon>
        <taxon>Vertebrata</taxon>
        <taxon>Euteleostomi</taxon>
        <taxon>Archelosauria</taxon>
        <taxon>Archosauria</taxon>
        <taxon>Dinosauria</taxon>
        <taxon>Saurischia</taxon>
        <taxon>Theropoda</taxon>
        <taxon>Coelurosauria</taxon>
        <taxon>Aves</taxon>
        <taxon>Neognathae</taxon>
        <taxon>Neoaves</taxon>
        <taxon>Gruiformes</taxon>
        <taxon>Gruidae</taxon>
        <taxon>Balearica</taxon>
    </lineage>
</organism>
<sequence length="142" mass="15457">ERLVVNVGVDGELYRGYTRFGEILQSVTGLLAPECMASLLPSVDGTGQGAGMVMATTLRLAAQRHEVDQLLAPLRLSRTDLERVQALMRREMELGLGSQTNANASIRMLPTYVHSTPDGTERGEFLALDLGGTDFRVLVVRV</sequence>
<evidence type="ECO:0000259" key="5">
    <source>
        <dbReference type="Pfam" id="PF00349"/>
    </source>
</evidence>
<evidence type="ECO:0000256" key="2">
    <source>
        <dbReference type="ARBA" id="ARBA00044613"/>
    </source>
</evidence>
<dbReference type="InterPro" id="IPR001312">
    <property type="entry name" value="Hexokinase"/>
</dbReference>
<keyword evidence="4" id="KW-0067">ATP-binding</keyword>